<evidence type="ECO:0000256" key="2">
    <source>
        <dbReference type="ARBA" id="ARBA00022670"/>
    </source>
</evidence>
<dbReference type="GO" id="GO:0006508">
    <property type="term" value="P:proteolysis"/>
    <property type="evidence" value="ECO:0007669"/>
    <property type="project" value="UniProtKB-KW"/>
</dbReference>
<gene>
    <name evidence="6" type="ORF">A2431_01000</name>
</gene>
<proteinExistence type="inferred from homology"/>
<dbReference type="InterPro" id="IPR000064">
    <property type="entry name" value="NLP_P60_dom"/>
</dbReference>
<protein>
    <recommendedName>
        <fullName evidence="5">NlpC/P60 domain-containing protein</fullName>
    </recommendedName>
</protein>
<dbReference type="PANTHER" id="PTHR47053:SF1">
    <property type="entry name" value="MUREIN DD-ENDOPEPTIDASE MEPH-RELATED"/>
    <property type="match status" value="1"/>
</dbReference>
<dbReference type="PROSITE" id="PS51935">
    <property type="entry name" value="NLPC_P60"/>
    <property type="match status" value="1"/>
</dbReference>
<accession>A0A1G2V2I2</accession>
<reference evidence="6 7" key="1">
    <citation type="journal article" date="2016" name="Nat. Commun.">
        <title>Thousands of microbial genomes shed light on interconnected biogeochemical processes in an aquifer system.</title>
        <authorList>
            <person name="Anantharaman K."/>
            <person name="Brown C.T."/>
            <person name="Hug L.A."/>
            <person name="Sharon I."/>
            <person name="Castelle C.J."/>
            <person name="Probst A.J."/>
            <person name="Thomas B.C."/>
            <person name="Singh A."/>
            <person name="Wilkins M.J."/>
            <person name="Karaoz U."/>
            <person name="Brodie E.L."/>
            <person name="Williams K.H."/>
            <person name="Hubbard S.S."/>
            <person name="Banfield J.F."/>
        </authorList>
    </citation>
    <scope>NUCLEOTIDE SEQUENCE [LARGE SCALE GENOMIC DNA]</scope>
</reference>
<keyword evidence="3" id="KW-0378">Hydrolase</keyword>
<dbReference type="InterPro" id="IPR038765">
    <property type="entry name" value="Papain-like_cys_pep_sf"/>
</dbReference>
<dbReference type="InterPro" id="IPR051202">
    <property type="entry name" value="Peptidase_C40"/>
</dbReference>
<dbReference type="Gene3D" id="3.90.1720.10">
    <property type="entry name" value="endopeptidase domain like (from Nostoc punctiforme)"/>
    <property type="match status" value="1"/>
</dbReference>
<evidence type="ECO:0000259" key="5">
    <source>
        <dbReference type="PROSITE" id="PS51935"/>
    </source>
</evidence>
<keyword evidence="2" id="KW-0645">Protease</keyword>
<dbReference type="SUPFAM" id="SSF54001">
    <property type="entry name" value="Cysteine proteinases"/>
    <property type="match status" value="1"/>
</dbReference>
<dbReference type="GO" id="GO:0008234">
    <property type="term" value="F:cysteine-type peptidase activity"/>
    <property type="evidence" value="ECO:0007669"/>
    <property type="project" value="UniProtKB-KW"/>
</dbReference>
<comment type="caution">
    <text evidence="6">The sequence shown here is derived from an EMBL/GenBank/DDBJ whole genome shotgun (WGS) entry which is preliminary data.</text>
</comment>
<evidence type="ECO:0000256" key="3">
    <source>
        <dbReference type="ARBA" id="ARBA00022801"/>
    </source>
</evidence>
<comment type="similarity">
    <text evidence="1">Belongs to the peptidase C40 family.</text>
</comment>
<evidence type="ECO:0000256" key="1">
    <source>
        <dbReference type="ARBA" id="ARBA00007074"/>
    </source>
</evidence>
<keyword evidence="4" id="KW-0788">Thiol protease</keyword>
<evidence type="ECO:0000313" key="7">
    <source>
        <dbReference type="Proteomes" id="UP000177697"/>
    </source>
</evidence>
<name>A0A1G2V2I2_9BACT</name>
<evidence type="ECO:0000256" key="4">
    <source>
        <dbReference type="ARBA" id="ARBA00022807"/>
    </source>
</evidence>
<evidence type="ECO:0000313" key="6">
    <source>
        <dbReference type="EMBL" id="OHB15822.1"/>
    </source>
</evidence>
<dbReference type="AlphaFoldDB" id="A0A1G2V2I2"/>
<dbReference type="EMBL" id="MHWW01000005">
    <property type="protein sequence ID" value="OHB15822.1"/>
    <property type="molecule type" value="Genomic_DNA"/>
</dbReference>
<organism evidence="6 7">
    <name type="scientific">Candidatus Zambryskibacteria bacterium RIFOXYC1_FULL_39_10</name>
    <dbReference type="NCBI Taxonomy" id="1802779"/>
    <lineage>
        <taxon>Bacteria</taxon>
        <taxon>Candidatus Zambryskiibacteriota</taxon>
    </lineage>
</organism>
<feature type="domain" description="NlpC/P60" evidence="5">
    <location>
        <begin position="32"/>
        <end position="176"/>
    </location>
</feature>
<sequence>MTQNWQYKIGFSTEEFEKIKEAISKKGLEYIKVKVEDVLKETIPLCLNAVYKNPSSMRFDAPNAFSCSSLISYLYTQAGVWMPSLSIDKYVYGTPITKEELKFGDLVFSNTGIGKIRFETVEYLPGTKVPEGVDHVVFYLGNDEILHATKRYGGVVKEYLKNLENISKIVGFRRVANIDEERFVVIVPNGREDLRKSENLIKEIIQ</sequence>
<dbReference type="PANTHER" id="PTHR47053">
    <property type="entry name" value="MUREIN DD-ENDOPEPTIDASE MEPH-RELATED"/>
    <property type="match status" value="1"/>
</dbReference>
<dbReference type="Pfam" id="PF00877">
    <property type="entry name" value="NLPC_P60"/>
    <property type="match status" value="1"/>
</dbReference>
<dbReference type="Proteomes" id="UP000177697">
    <property type="component" value="Unassembled WGS sequence"/>
</dbReference>